<dbReference type="EMBL" id="JAVRRT010000004">
    <property type="protein sequence ID" value="KAK5173044.1"/>
    <property type="molecule type" value="Genomic_DNA"/>
</dbReference>
<dbReference type="SUPFAM" id="SSF51905">
    <property type="entry name" value="FAD/NAD(P)-binding domain"/>
    <property type="match status" value="1"/>
</dbReference>
<keyword evidence="4" id="KW-0560">Oxidoreductase</keyword>
<dbReference type="AlphaFoldDB" id="A0AAV9PJE7"/>
<dbReference type="GO" id="GO:0071949">
    <property type="term" value="F:FAD binding"/>
    <property type="evidence" value="ECO:0007669"/>
    <property type="project" value="InterPro"/>
</dbReference>
<dbReference type="PANTHER" id="PTHR47356">
    <property type="entry name" value="FAD-DEPENDENT MONOOXYGENASE ASQG-RELATED"/>
    <property type="match status" value="1"/>
</dbReference>
<dbReference type="InterPro" id="IPR050562">
    <property type="entry name" value="FAD_mOase_fung"/>
</dbReference>
<dbReference type="Proteomes" id="UP001337655">
    <property type="component" value="Unassembled WGS sequence"/>
</dbReference>
<comment type="similarity">
    <text evidence="1">Belongs to the paxM FAD-dependent monooxygenase family.</text>
</comment>
<reference evidence="6 7" key="1">
    <citation type="submission" date="2023-08" db="EMBL/GenBank/DDBJ databases">
        <title>Black Yeasts Isolated from many extreme environments.</title>
        <authorList>
            <person name="Coleine C."/>
            <person name="Stajich J.E."/>
            <person name="Selbmann L."/>
        </authorList>
    </citation>
    <scope>NUCLEOTIDE SEQUENCE [LARGE SCALE GENOMIC DNA]</scope>
    <source>
        <strain evidence="6 7">CCFEE 5935</strain>
    </source>
</reference>
<dbReference type="Gene3D" id="3.50.50.60">
    <property type="entry name" value="FAD/NAD(P)-binding domain"/>
    <property type="match status" value="1"/>
</dbReference>
<gene>
    <name evidence="6" type="ORF">LTR77_003166</name>
</gene>
<dbReference type="Pfam" id="PF01494">
    <property type="entry name" value="FAD_binding_3"/>
    <property type="match status" value="1"/>
</dbReference>
<evidence type="ECO:0000313" key="6">
    <source>
        <dbReference type="EMBL" id="KAK5173044.1"/>
    </source>
</evidence>
<feature type="domain" description="FAD-binding" evidence="5">
    <location>
        <begin position="7"/>
        <end position="369"/>
    </location>
</feature>
<proteinExistence type="inferred from homology"/>
<dbReference type="PRINTS" id="PR00420">
    <property type="entry name" value="RNGMNOXGNASE"/>
</dbReference>
<organism evidence="6 7">
    <name type="scientific">Saxophila tyrrhenica</name>
    <dbReference type="NCBI Taxonomy" id="1690608"/>
    <lineage>
        <taxon>Eukaryota</taxon>
        <taxon>Fungi</taxon>
        <taxon>Dikarya</taxon>
        <taxon>Ascomycota</taxon>
        <taxon>Pezizomycotina</taxon>
        <taxon>Dothideomycetes</taxon>
        <taxon>Dothideomycetidae</taxon>
        <taxon>Mycosphaerellales</taxon>
        <taxon>Extremaceae</taxon>
        <taxon>Saxophila</taxon>
    </lineage>
</organism>
<dbReference type="PANTHER" id="PTHR47356:SF2">
    <property type="entry name" value="FAD-BINDING DOMAIN-CONTAINING PROTEIN-RELATED"/>
    <property type="match status" value="1"/>
</dbReference>
<name>A0AAV9PJE7_9PEZI</name>
<evidence type="ECO:0000313" key="7">
    <source>
        <dbReference type="Proteomes" id="UP001337655"/>
    </source>
</evidence>
<accession>A0AAV9PJE7</accession>
<evidence type="ECO:0000256" key="3">
    <source>
        <dbReference type="ARBA" id="ARBA00022827"/>
    </source>
</evidence>
<keyword evidence="2" id="KW-0285">Flavoprotein</keyword>
<dbReference type="RefSeq" id="XP_064661762.1">
    <property type="nucleotide sequence ID" value="XM_064800423.1"/>
</dbReference>
<dbReference type="GO" id="GO:0004497">
    <property type="term" value="F:monooxygenase activity"/>
    <property type="evidence" value="ECO:0007669"/>
    <property type="project" value="InterPro"/>
</dbReference>
<dbReference type="InterPro" id="IPR036188">
    <property type="entry name" value="FAD/NAD-bd_sf"/>
</dbReference>
<keyword evidence="7" id="KW-1185">Reference proteome</keyword>
<protein>
    <recommendedName>
        <fullName evidence="5">FAD-binding domain-containing protein</fullName>
    </recommendedName>
</protein>
<evidence type="ECO:0000256" key="1">
    <source>
        <dbReference type="ARBA" id="ARBA00007992"/>
    </source>
</evidence>
<evidence type="ECO:0000256" key="2">
    <source>
        <dbReference type="ARBA" id="ARBA00022630"/>
    </source>
</evidence>
<evidence type="ECO:0000259" key="5">
    <source>
        <dbReference type="Pfam" id="PF01494"/>
    </source>
</evidence>
<dbReference type="InterPro" id="IPR002938">
    <property type="entry name" value="FAD-bd"/>
</dbReference>
<sequence>MAASTFKVIVVGGGPVGLVAAHALTKAGIDFTLLERRPHVVIDAGSNLVLTPVGIPALGQLNLRAPLDAVSSPLGRIDRMDHEGNDLGDVQLFSMMKELIGIAPRVISRHDLTRVLYDTLPSEAQKKIFGNKKLSDITSTPTGVIATCADGTSYEGSLVVGTDGAHSLVRDIMRKLALQNGPSEQVNAEHPFLTTYRCLWLRFQRPANVPEGVTCETHGPGLATQLFTGEDSAVAAIYETMEKPTTERPRYTRADQDALIERWGHIPIIAGEGKLTLREAYNSRQESGLVSLEEGVAEHWSWNGRVVLAGDSAHKFTPSTGAGCNHGILDIAALVQQLNAICSKAPNASPSREAIDSALQAYQEKRRNTIVAECDRSSKATAAATWQNGVFKFVDKYVMPRNAVTRFFIGQAAKGAARNPSPNFNFGSSEVQLGKKEAWTASPVMVRAH</sequence>
<dbReference type="GeneID" id="89924513"/>
<comment type="caution">
    <text evidence="6">The sequence shown here is derived from an EMBL/GenBank/DDBJ whole genome shotgun (WGS) entry which is preliminary data.</text>
</comment>
<keyword evidence="3" id="KW-0274">FAD</keyword>
<evidence type="ECO:0000256" key="4">
    <source>
        <dbReference type="ARBA" id="ARBA00023002"/>
    </source>
</evidence>